<feature type="transmembrane region" description="Helical" evidence="2">
    <location>
        <begin position="181"/>
        <end position="205"/>
    </location>
</feature>
<feature type="transmembrane region" description="Helical" evidence="2">
    <location>
        <begin position="270"/>
        <end position="289"/>
    </location>
</feature>
<feature type="region of interest" description="Disordered" evidence="1">
    <location>
        <begin position="673"/>
        <end position="692"/>
    </location>
</feature>
<dbReference type="EMBL" id="KZ998668">
    <property type="protein sequence ID" value="RKO85868.1"/>
    <property type="molecule type" value="Genomic_DNA"/>
</dbReference>
<dbReference type="OrthoDB" id="2093284at2759"/>
<proteinExistence type="predicted"/>
<feature type="transmembrane region" description="Helical" evidence="2">
    <location>
        <begin position="211"/>
        <end position="230"/>
    </location>
</feature>
<name>A0A4P9W4S1_9FUNG</name>
<accession>A0A4P9W4S1</accession>
<gene>
    <name evidence="3" type="ORF">BDK51DRAFT_47520</name>
</gene>
<evidence type="ECO:0000256" key="2">
    <source>
        <dbReference type="SAM" id="Phobius"/>
    </source>
</evidence>
<evidence type="ECO:0000313" key="3">
    <source>
        <dbReference type="EMBL" id="RKO85868.1"/>
    </source>
</evidence>
<organism evidence="3 4">
    <name type="scientific">Blyttiomyces helicus</name>
    <dbReference type="NCBI Taxonomy" id="388810"/>
    <lineage>
        <taxon>Eukaryota</taxon>
        <taxon>Fungi</taxon>
        <taxon>Fungi incertae sedis</taxon>
        <taxon>Chytridiomycota</taxon>
        <taxon>Chytridiomycota incertae sedis</taxon>
        <taxon>Chytridiomycetes</taxon>
        <taxon>Chytridiomycetes incertae sedis</taxon>
        <taxon>Blyttiomyces</taxon>
    </lineage>
</organism>
<keyword evidence="2" id="KW-1133">Transmembrane helix</keyword>
<feature type="transmembrane region" description="Helical" evidence="2">
    <location>
        <begin position="71"/>
        <end position="91"/>
    </location>
</feature>
<feature type="transmembrane region" description="Helical" evidence="2">
    <location>
        <begin position="6"/>
        <end position="24"/>
    </location>
</feature>
<feature type="transmembrane region" description="Helical" evidence="2">
    <location>
        <begin position="142"/>
        <end position="160"/>
    </location>
</feature>
<keyword evidence="2" id="KW-0812">Transmembrane</keyword>
<evidence type="ECO:0000313" key="4">
    <source>
        <dbReference type="Proteomes" id="UP000269721"/>
    </source>
</evidence>
<keyword evidence="2" id="KW-0472">Membrane</keyword>
<feature type="transmembrane region" description="Helical" evidence="2">
    <location>
        <begin position="325"/>
        <end position="346"/>
    </location>
</feature>
<sequence length="774" mass="83032">MPTAARRPVLGCTLAATVLLMLLLRSLLLSFPFPFTVALLCALACCLAVKVDELTHPPPKINGTLLECAKLGLSWTGALLFMFISLVRNVIVSYKLVNILRAPAALLLDCLVCKTPIRRLPAFALLHLLLGIAATMGNDLELTAAEASYAIAAAFIAALNETWIRHADWMRCLSEFEGLRVVAPWAVVSLLVPALSEASAVWSHVWKVRDVASLVAACALFVAVSWCGIFGAKRFSAMESQMIGNAASWFLSIASIVWPIHRSDNPIDPVLQPIGVGCAGAAILLYFAAESHARKRGPAHASGLELGEDAEVPPPPRQRESFPKYILPAAAAMVVLTWSLHGISVMRAETQASIDSRPSGSTSAPPPLAVLLEPPKPEAVPLCLIATWSGPKFPAISQAFIKSFAPSGRQVRLNLFVDGAVPRDLPNSTVAPYLQVVTLESIDSSYATRQWAGFISDRICTYLGSSAGSAACNATEAALDMAAARDPGHPPIMQFRGVYGRLFEEWIGPGHCDSWGWLDTDMLLGDVAGWLADSPEYRDADVATFSNLYKYAGPLSLYTRGQLTIHNQRRVPRIVNELWRGCKIFESLTSVATVFRDNLAEAVDEGCYSKAVFQSREIVVAVLPWQAADWEGWDYGAFIGGRLFVARGCKDNDAGTDAARFAKCRTLSRTAAARVDPQSRGPALARSSPTPTVVPAALTEPGCLWWVDPNEQTCLTVETPPAVQQLLDAGGAAFAVKADRAANHSLTVFNRQHRTPGDGGGGLAGGFGIIGSVL</sequence>
<feature type="transmembrane region" description="Helical" evidence="2">
    <location>
        <begin position="120"/>
        <end position="136"/>
    </location>
</feature>
<feature type="transmembrane region" description="Helical" evidence="2">
    <location>
        <begin position="242"/>
        <end position="258"/>
    </location>
</feature>
<keyword evidence="4" id="KW-1185">Reference proteome</keyword>
<evidence type="ECO:0000256" key="1">
    <source>
        <dbReference type="SAM" id="MobiDB-lite"/>
    </source>
</evidence>
<reference evidence="4" key="1">
    <citation type="journal article" date="2018" name="Nat. Microbiol.">
        <title>Leveraging single-cell genomics to expand the fungal tree of life.</title>
        <authorList>
            <person name="Ahrendt S.R."/>
            <person name="Quandt C.A."/>
            <person name="Ciobanu D."/>
            <person name="Clum A."/>
            <person name="Salamov A."/>
            <person name="Andreopoulos B."/>
            <person name="Cheng J.F."/>
            <person name="Woyke T."/>
            <person name="Pelin A."/>
            <person name="Henrissat B."/>
            <person name="Reynolds N.K."/>
            <person name="Benny G.L."/>
            <person name="Smith M.E."/>
            <person name="James T.Y."/>
            <person name="Grigoriev I.V."/>
        </authorList>
    </citation>
    <scope>NUCLEOTIDE SEQUENCE [LARGE SCALE GENOMIC DNA]</scope>
</reference>
<dbReference type="AlphaFoldDB" id="A0A4P9W4S1"/>
<protein>
    <submittedName>
        <fullName evidence="3">Uncharacterized protein</fullName>
    </submittedName>
</protein>
<dbReference type="Proteomes" id="UP000269721">
    <property type="component" value="Unassembled WGS sequence"/>
</dbReference>